<dbReference type="Proteomes" id="UP000694308">
    <property type="component" value="Unassembled WGS sequence"/>
</dbReference>
<name>A0A949X1K4_9CLOT</name>
<evidence type="ECO:0000256" key="5">
    <source>
        <dbReference type="ARBA" id="ARBA00093765"/>
    </source>
</evidence>
<comment type="function">
    <text evidence="5">May act as an export chaperone for the filament capping protein FliD.</text>
</comment>
<gene>
    <name evidence="8" type="ORF">I6U48_04900</name>
</gene>
<evidence type="ECO:0000256" key="6">
    <source>
        <dbReference type="ARBA" id="ARBA00093785"/>
    </source>
</evidence>
<dbReference type="EMBL" id="JAEEGC010000021">
    <property type="protein sequence ID" value="MBV7272254.1"/>
    <property type="molecule type" value="Genomic_DNA"/>
</dbReference>
<evidence type="ECO:0000256" key="3">
    <source>
        <dbReference type="ARBA" id="ARBA00022795"/>
    </source>
</evidence>
<comment type="caution">
    <text evidence="8">The sequence shown here is derived from an EMBL/GenBank/DDBJ whole genome shotgun (WGS) entry which is preliminary data.</text>
</comment>
<evidence type="ECO:0000256" key="4">
    <source>
        <dbReference type="ARBA" id="ARBA00023186"/>
    </source>
</evidence>
<evidence type="ECO:0000256" key="7">
    <source>
        <dbReference type="ARBA" id="ARBA00093797"/>
    </source>
</evidence>
<keyword evidence="2" id="KW-0963">Cytoplasm</keyword>
<comment type="subcellular location">
    <subcellularLocation>
        <location evidence="1">Cytoplasm</location>
        <location evidence="1">Cytosol</location>
    </subcellularLocation>
</comment>
<evidence type="ECO:0000313" key="9">
    <source>
        <dbReference type="Proteomes" id="UP000694308"/>
    </source>
</evidence>
<keyword evidence="9" id="KW-1185">Reference proteome</keyword>
<evidence type="ECO:0000313" key="8">
    <source>
        <dbReference type="EMBL" id="MBV7272254.1"/>
    </source>
</evidence>
<sequence>MDANLKDILIKYKEYTMQIIKVVEEDNLDLLEELIQSRQMLVDKALNSIVEKEEGKKMYKELELDEVQEKLNTLMSVKLEAVRAEMEKVAKSKRANNSYNKRYTSATIFSKKI</sequence>
<keyword evidence="3" id="KW-1005">Bacterial flagellum biogenesis</keyword>
<organism evidence="8 9">
    <name type="scientific">Clostridium thailandense</name>
    <dbReference type="NCBI Taxonomy" id="2794346"/>
    <lineage>
        <taxon>Bacteria</taxon>
        <taxon>Bacillati</taxon>
        <taxon>Bacillota</taxon>
        <taxon>Clostridia</taxon>
        <taxon>Eubacteriales</taxon>
        <taxon>Clostridiaceae</taxon>
        <taxon>Clostridium</taxon>
    </lineage>
</organism>
<reference evidence="8" key="1">
    <citation type="submission" date="2020-12" db="EMBL/GenBank/DDBJ databases">
        <title>Clostridium thailandense sp. nov., a novel acetogenic bacterium isolated from peat land soil in Thailand.</title>
        <authorList>
            <person name="Chaikitkaew S."/>
            <person name="Birkeland N.K."/>
        </authorList>
    </citation>
    <scope>NUCLEOTIDE SEQUENCE</scope>
    <source>
        <strain evidence="8">PL3</strain>
    </source>
</reference>
<accession>A0A949X1K4</accession>
<dbReference type="InterPro" id="IPR008622">
    <property type="entry name" value="FliT"/>
</dbReference>
<dbReference type="RefSeq" id="WP_218319285.1">
    <property type="nucleotide sequence ID" value="NZ_JAEEGC010000021.1"/>
</dbReference>
<protein>
    <recommendedName>
        <fullName evidence="7">Flagellar protein FliT</fullName>
    </recommendedName>
</protein>
<evidence type="ECO:0000256" key="1">
    <source>
        <dbReference type="ARBA" id="ARBA00004514"/>
    </source>
</evidence>
<proteinExistence type="inferred from homology"/>
<dbReference type="Pfam" id="PF05400">
    <property type="entry name" value="FliT"/>
    <property type="match status" value="1"/>
</dbReference>
<evidence type="ECO:0000256" key="2">
    <source>
        <dbReference type="ARBA" id="ARBA00022490"/>
    </source>
</evidence>
<comment type="similarity">
    <text evidence="6">Belongs to the bacillales FliT family.</text>
</comment>
<dbReference type="AlphaFoldDB" id="A0A949X1K4"/>
<keyword evidence="4" id="KW-0143">Chaperone</keyword>